<dbReference type="RefSeq" id="XP_009493523.1">
    <property type="nucleotide sequence ID" value="XM_009495248.1"/>
</dbReference>
<protein>
    <submittedName>
        <fullName evidence="1">Uncharacterized protein</fullName>
    </submittedName>
</protein>
<evidence type="ECO:0000313" key="1">
    <source>
        <dbReference type="EMBL" id="KCV71945.1"/>
    </source>
</evidence>
<reference evidence="1" key="1">
    <citation type="submission" date="2013-04" db="EMBL/GenBank/DDBJ databases">
        <title>The Genome Sequence of Fonticula alba ATCC 38817.</title>
        <authorList>
            <consortium name="The Broad Institute Genomics Platform"/>
            <person name="Russ C."/>
            <person name="Cuomo C."/>
            <person name="Burger G."/>
            <person name="Gray M.W."/>
            <person name="Holland P.W.H."/>
            <person name="King N."/>
            <person name="Lang F.B.F."/>
            <person name="Roger A.J."/>
            <person name="Ruiz-Trillo I."/>
            <person name="Brown M."/>
            <person name="Walker B."/>
            <person name="Young S."/>
            <person name="Zeng Q."/>
            <person name="Gargeya S."/>
            <person name="Fitzgerald M."/>
            <person name="Haas B."/>
            <person name="Abouelleil A."/>
            <person name="Allen A.W."/>
            <person name="Alvarado L."/>
            <person name="Arachchi H.M."/>
            <person name="Berlin A.M."/>
            <person name="Chapman S.B."/>
            <person name="Gainer-Dewar J."/>
            <person name="Goldberg J."/>
            <person name="Griggs A."/>
            <person name="Gujja S."/>
            <person name="Hansen M."/>
            <person name="Howarth C."/>
            <person name="Imamovic A."/>
            <person name="Ireland A."/>
            <person name="Larimer J."/>
            <person name="McCowan C."/>
            <person name="Murphy C."/>
            <person name="Pearson M."/>
            <person name="Poon T.W."/>
            <person name="Priest M."/>
            <person name="Roberts A."/>
            <person name="Saif S."/>
            <person name="Shea T."/>
            <person name="Sisk P."/>
            <person name="Sykes S."/>
            <person name="Wortman J."/>
            <person name="Nusbaum C."/>
            <person name="Birren B."/>
        </authorList>
    </citation>
    <scope>NUCLEOTIDE SEQUENCE [LARGE SCALE GENOMIC DNA]</scope>
    <source>
        <strain evidence="1">ATCC 38817</strain>
    </source>
</reference>
<dbReference type="GeneID" id="20526079"/>
<keyword evidence="2" id="KW-1185">Reference proteome</keyword>
<dbReference type="AlphaFoldDB" id="A0A058ZBZ3"/>
<gene>
    <name evidence="1" type="ORF">H696_01354</name>
</gene>
<dbReference type="Proteomes" id="UP000030693">
    <property type="component" value="Unassembled WGS sequence"/>
</dbReference>
<organism evidence="1">
    <name type="scientific">Fonticula alba</name>
    <name type="common">Slime mold</name>
    <dbReference type="NCBI Taxonomy" id="691883"/>
    <lineage>
        <taxon>Eukaryota</taxon>
        <taxon>Rotosphaerida</taxon>
        <taxon>Fonticulaceae</taxon>
        <taxon>Fonticula</taxon>
    </lineage>
</organism>
<evidence type="ECO:0000313" key="2">
    <source>
        <dbReference type="Proteomes" id="UP000030693"/>
    </source>
</evidence>
<dbReference type="EMBL" id="KB932202">
    <property type="protein sequence ID" value="KCV71945.1"/>
    <property type="molecule type" value="Genomic_DNA"/>
</dbReference>
<proteinExistence type="predicted"/>
<sequence>MCDADPARAVRRRLVLAAEAGLAAACDPPDDDLSAEADDHRVAQITRAILDALPVAGQPLADLPLAQALTQELATGAGAEAHRLAAEAGASITQSLRDLTGARQALDELHLLADAEKAAAVAARDPARLDHDPQGTVHHTVEGLLRPTARALLDAMEAERAMRVATRLAGLRAGLGALPGPARDAGLALLSRHALGSPRQLALAAVARAADLLGAGPVPAVPRSQVIRLVDGHAACAQVASTLGPSAPPTLAATARRLQQEFLATACIVLTCAILRSAAAEFDWPRPPGMTDHPDPGPLAPADQLTFSEAFLIFLSLQSSEFGTILPAADAGHTAPGPGLLPLRAMVAPLAAQFTGHFRPAAADARLALLSKPDWACAYILSLYQRHSARVADMCQVLVDAFLRVQAQERAARQASVAAPSGPASLDVLVSIFAARLLVFAARALDAADPAGGASVALAGLAPALQPVALLGSPTALFTLMTESLLPGATLAERPAPRLLLPRGAISPLTGQDFLQYDELDLLSVDFAEYFVACLRRGAPEDPADEVDDDPVAVGLRLEGSLPAGLSLPASGGLHAAFTNAHDRLLEVAASPGLPALPTDGPAAEDLIDEPAPGSGDLAAASALVVTLIGGLVAGAGAGPESRSSPEHAHFPLVCLARAVLHSWVYVSVSG</sequence>
<accession>A0A058ZBZ3</accession>
<name>A0A058ZBZ3_FONAL</name>